<comment type="cofactor">
    <cofactor evidence="1">
        <name>Mg(2+)</name>
        <dbReference type="ChEBI" id="CHEBI:18420"/>
    </cofactor>
</comment>
<keyword evidence="9" id="KW-0460">Magnesium</keyword>
<dbReference type="PROSITE" id="PS50146">
    <property type="entry name" value="DAGK"/>
    <property type="match status" value="1"/>
</dbReference>
<comment type="similarity">
    <text evidence="2">Belongs to the diacylglycerol/lipid kinase family.</text>
</comment>
<keyword evidence="7 14" id="KW-0418">Kinase</keyword>
<dbReference type="PANTHER" id="PTHR12358">
    <property type="entry name" value="SPHINGOSINE KINASE"/>
    <property type="match status" value="1"/>
</dbReference>
<dbReference type="InterPro" id="IPR001206">
    <property type="entry name" value="Diacylglycerol_kinase_cat_dom"/>
</dbReference>
<reference evidence="14 15" key="1">
    <citation type="submission" date="2023-01" db="EMBL/GenBank/DDBJ databases">
        <authorList>
            <person name="Lee S.H."/>
            <person name="Jung H.S."/>
            <person name="Yun J.U."/>
        </authorList>
    </citation>
    <scope>NUCLEOTIDE SEQUENCE [LARGE SCALE GENOMIC DNA]</scope>
    <source>
        <strain evidence="14 15">CBA3646</strain>
    </source>
</reference>
<accession>A0ABY7QTR2</accession>
<evidence type="ECO:0000256" key="1">
    <source>
        <dbReference type="ARBA" id="ARBA00001946"/>
    </source>
</evidence>
<evidence type="ECO:0000256" key="2">
    <source>
        <dbReference type="ARBA" id="ARBA00005983"/>
    </source>
</evidence>
<keyword evidence="8" id="KW-0067">ATP-binding</keyword>
<keyword evidence="11" id="KW-0594">Phospholipid biosynthesis</keyword>
<dbReference type="InterPro" id="IPR017438">
    <property type="entry name" value="ATP-NAD_kinase_N"/>
</dbReference>
<dbReference type="InterPro" id="IPR045540">
    <property type="entry name" value="YegS/DAGK_C"/>
</dbReference>
<dbReference type="Pfam" id="PF19279">
    <property type="entry name" value="YegS_C"/>
    <property type="match status" value="1"/>
</dbReference>
<dbReference type="GO" id="GO:0016301">
    <property type="term" value="F:kinase activity"/>
    <property type="evidence" value="ECO:0007669"/>
    <property type="project" value="UniProtKB-KW"/>
</dbReference>
<name>A0ABY7QTR2_9FIRM</name>
<sequence length="305" mass="33055">MTKALIVYNPNAGKEEGEAIANRFKGTLQSHFETVELKGTQKAHDATDFAAASYDDGFEAVFAIGGDGTVNEVVQGLLEIAPEHRPTLGVIPGGTFNAVTRVLDTVQDTDAAIDAYTLDFPEAMDIGRANDNIFCLIFSIGNIPEGIHNSSSEEKTKFAFLAYAKNILTNMTKQDTYNLTITADGKDYSGTYSHVVVLLSGELENQEFTKANIQKDDGYLHMMLLNQVSFLEGLNLIPDIAAGVMDDNENVHYIKAKSITIDSADGTEIETDLDGDKGDHLPVNLSVDPLAITAFTQKAHDDTVQ</sequence>
<keyword evidence="4" id="KW-0808">Transferase</keyword>
<evidence type="ECO:0000256" key="8">
    <source>
        <dbReference type="ARBA" id="ARBA00022840"/>
    </source>
</evidence>
<dbReference type="Gene3D" id="3.40.50.10330">
    <property type="entry name" value="Probable inorganic polyphosphate/atp-NAD kinase, domain 1"/>
    <property type="match status" value="1"/>
</dbReference>
<dbReference type="Gene3D" id="2.60.200.40">
    <property type="match status" value="1"/>
</dbReference>
<evidence type="ECO:0000256" key="12">
    <source>
        <dbReference type="ARBA" id="ARBA00023264"/>
    </source>
</evidence>
<evidence type="ECO:0000256" key="9">
    <source>
        <dbReference type="ARBA" id="ARBA00022842"/>
    </source>
</evidence>
<evidence type="ECO:0000256" key="10">
    <source>
        <dbReference type="ARBA" id="ARBA00023098"/>
    </source>
</evidence>
<evidence type="ECO:0000256" key="4">
    <source>
        <dbReference type="ARBA" id="ARBA00022679"/>
    </source>
</evidence>
<dbReference type="NCBIfam" id="TIGR00147">
    <property type="entry name" value="YegS/Rv2252/BmrU family lipid kinase"/>
    <property type="match status" value="1"/>
</dbReference>
<dbReference type="RefSeq" id="WP_271191713.1">
    <property type="nucleotide sequence ID" value="NZ_CP115667.1"/>
</dbReference>
<keyword evidence="12" id="KW-1208">Phospholipid metabolism</keyword>
<dbReference type="Proteomes" id="UP001210339">
    <property type="component" value="Chromosome"/>
</dbReference>
<dbReference type="InterPro" id="IPR050187">
    <property type="entry name" value="Lipid_Phosphate_FormReg"/>
</dbReference>
<evidence type="ECO:0000256" key="7">
    <source>
        <dbReference type="ARBA" id="ARBA00022777"/>
    </source>
</evidence>
<evidence type="ECO:0000256" key="11">
    <source>
        <dbReference type="ARBA" id="ARBA00023209"/>
    </source>
</evidence>
<evidence type="ECO:0000313" key="15">
    <source>
        <dbReference type="Proteomes" id="UP001210339"/>
    </source>
</evidence>
<keyword evidence="10" id="KW-0443">Lipid metabolism</keyword>
<dbReference type="InterPro" id="IPR005218">
    <property type="entry name" value="Diacylglycerol/lipid_kinase"/>
</dbReference>
<organism evidence="14 15">
    <name type="scientific">Peptoniphilus equinus</name>
    <dbReference type="NCBI Taxonomy" id="3016343"/>
    <lineage>
        <taxon>Bacteria</taxon>
        <taxon>Bacillati</taxon>
        <taxon>Bacillota</taxon>
        <taxon>Tissierellia</taxon>
        <taxon>Tissierellales</taxon>
        <taxon>Peptoniphilaceae</taxon>
        <taxon>Peptoniphilus</taxon>
    </lineage>
</organism>
<gene>
    <name evidence="14" type="ORF">O6R05_01080</name>
</gene>
<evidence type="ECO:0000256" key="6">
    <source>
        <dbReference type="ARBA" id="ARBA00022741"/>
    </source>
</evidence>
<dbReference type="SMART" id="SM00046">
    <property type="entry name" value="DAGKc"/>
    <property type="match status" value="1"/>
</dbReference>
<evidence type="ECO:0000313" key="14">
    <source>
        <dbReference type="EMBL" id="WBW50182.1"/>
    </source>
</evidence>
<keyword evidence="15" id="KW-1185">Reference proteome</keyword>
<dbReference type="SUPFAM" id="SSF111331">
    <property type="entry name" value="NAD kinase/diacylglycerol kinase-like"/>
    <property type="match status" value="1"/>
</dbReference>
<proteinExistence type="inferred from homology"/>
<keyword evidence="3" id="KW-0444">Lipid biosynthesis</keyword>
<keyword evidence="6" id="KW-0547">Nucleotide-binding</keyword>
<protein>
    <submittedName>
        <fullName evidence="14">Diacylglycerol kinase family lipid kinase</fullName>
    </submittedName>
</protein>
<dbReference type="Pfam" id="PF00781">
    <property type="entry name" value="DAGK_cat"/>
    <property type="match status" value="1"/>
</dbReference>
<evidence type="ECO:0000259" key="13">
    <source>
        <dbReference type="PROSITE" id="PS50146"/>
    </source>
</evidence>
<dbReference type="EMBL" id="CP115667">
    <property type="protein sequence ID" value="WBW50182.1"/>
    <property type="molecule type" value="Genomic_DNA"/>
</dbReference>
<evidence type="ECO:0000256" key="3">
    <source>
        <dbReference type="ARBA" id="ARBA00022516"/>
    </source>
</evidence>
<feature type="domain" description="DAGKc" evidence="13">
    <location>
        <begin position="1"/>
        <end position="133"/>
    </location>
</feature>
<evidence type="ECO:0000256" key="5">
    <source>
        <dbReference type="ARBA" id="ARBA00022723"/>
    </source>
</evidence>
<dbReference type="PANTHER" id="PTHR12358:SF106">
    <property type="entry name" value="LIPID KINASE YEGS"/>
    <property type="match status" value="1"/>
</dbReference>
<dbReference type="InterPro" id="IPR016064">
    <property type="entry name" value="NAD/diacylglycerol_kinase_sf"/>
</dbReference>
<keyword evidence="5" id="KW-0479">Metal-binding</keyword>